<feature type="compositionally biased region" description="Basic and acidic residues" evidence="1">
    <location>
        <begin position="18"/>
        <end position="27"/>
    </location>
</feature>
<feature type="compositionally biased region" description="Basic residues" evidence="1">
    <location>
        <begin position="1"/>
        <end position="10"/>
    </location>
</feature>
<evidence type="ECO:0000256" key="1">
    <source>
        <dbReference type="SAM" id="MobiDB-lite"/>
    </source>
</evidence>
<evidence type="ECO:0000313" key="3">
    <source>
        <dbReference type="EMBL" id="WOG93556.1"/>
    </source>
</evidence>
<evidence type="ECO:0000313" key="4">
    <source>
        <dbReference type="Proteomes" id="UP000077755"/>
    </source>
</evidence>
<dbReference type="PANTHER" id="PTHR35735:SF5">
    <property type="entry name" value="PROTEIN NIM1-INTERACTING 2"/>
    <property type="match status" value="1"/>
</dbReference>
<accession>A0A161Y0E3</accession>
<sequence length="105" mass="11813">MDGRDRKRKKSDTADLENVERRVKKEATAMTTPPPTEEEVDEFFTILNRMRSTVKYLKNNKVGESIIPALEVPPPPDEEVVVDVKVGDNNCVLDLNSIPDEGESD</sequence>
<reference evidence="2" key="1">
    <citation type="journal article" date="2016" name="Nat. Genet.">
        <title>A high-quality carrot genome assembly provides new insights into carotenoid accumulation and asterid genome evolution.</title>
        <authorList>
            <person name="Iorizzo M."/>
            <person name="Ellison S."/>
            <person name="Senalik D."/>
            <person name="Zeng P."/>
            <person name="Satapoomin P."/>
            <person name="Huang J."/>
            <person name="Bowman M."/>
            <person name="Iovene M."/>
            <person name="Sanseverino W."/>
            <person name="Cavagnaro P."/>
            <person name="Yildiz M."/>
            <person name="Macko-Podgorni A."/>
            <person name="Moranska E."/>
            <person name="Grzebelus E."/>
            <person name="Grzebelus D."/>
            <person name="Ashrafi H."/>
            <person name="Zheng Z."/>
            <person name="Cheng S."/>
            <person name="Spooner D."/>
            <person name="Van Deynze A."/>
            <person name="Simon P."/>
        </authorList>
    </citation>
    <scope>NUCLEOTIDE SEQUENCE [LARGE SCALE GENOMIC DNA]</scope>
    <source>
        <tissue evidence="2">Leaf</tissue>
    </source>
</reference>
<dbReference type="EMBL" id="CP093345">
    <property type="protein sequence ID" value="WOG93556.1"/>
    <property type="molecule type" value="Genomic_DNA"/>
</dbReference>
<name>A0A161Y0E3_DAUCS</name>
<dbReference type="GO" id="GO:0010112">
    <property type="term" value="P:regulation of systemic acquired resistance"/>
    <property type="evidence" value="ECO:0007669"/>
    <property type="project" value="InterPro"/>
</dbReference>
<reference evidence="3" key="2">
    <citation type="submission" date="2022-03" db="EMBL/GenBank/DDBJ databases">
        <title>Draft title - Genomic analysis of global carrot germplasm unveils the trajectory of domestication and the origin of high carotenoid orange carrot.</title>
        <authorList>
            <person name="Iorizzo M."/>
            <person name="Ellison S."/>
            <person name="Senalik D."/>
            <person name="Macko-Podgorni A."/>
            <person name="Grzebelus D."/>
            <person name="Bostan H."/>
            <person name="Rolling W."/>
            <person name="Curaba J."/>
            <person name="Simon P."/>
        </authorList>
    </citation>
    <scope>NUCLEOTIDE SEQUENCE</scope>
    <source>
        <tissue evidence="3">Leaf</tissue>
    </source>
</reference>
<dbReference type="InterPro" id="IPR034577">
    <property type="entry name" value="NIMIN-2"/>
</dbReference>
<feature type="region of interest" description="Disordered" evidence="1">
    <location>
        <begin position="1"/>
        <end position="38"/>
    </location>
</feature>
<dbReference type="EMBL" id="LNRQ01000003">
    <property type="protein sequence ID" value="KZN02597.1"/>
    <property type="molecule type" value="Genomic_DNA"/>
</dbReference>
<organism evidence="2">
    <name type="scientific">Daucus carota subsp. sativus</name>
    <name type="common">Carrot</name>
    <dbReference type="NCBI Taxonomy" id="79200"/>
    <lineage>
        <taxon>Eukaryota</taxon>
        <taxon>Viridiplantae</taxon>
        <taxon>Streptophyta</taxon>
        <taxon>Embryophyta</taxon>
        <taxon>Tracheophyta</taxon>
        <taxon>Spermatophyta</taxon>
        <taxon>Magnoliopsida</taxon>
        <taxon>eudicotyledons</taxon>
        <taxon>Gunneridae</taxon>
        <taxon>Pentapetalae</taxon>
        <taxon>asterids</taxon>
        <taxon>campanulids</taxon>
        <taxon>Apiales</taxon>
        <taxon>Apiaceae</taxon>
        <taxon>Apioideae</taxon>
        <taxon>Scandiceae</taxon>
        <taxon>Daucinae</taxon>
        <taxon>Daucus</taxon>
        <taxon>Daucus sect. Daucus</taxon>
    </lineage>
</organism>
<gene>
    <name evidence="2" type="ORF">DCAR_011351</name>
    <name evidence="3" type="ORF">DCAR_0312842</name>
</gene>
<evidence type="ECO:0000313" key="2">
    <source>
        <dbReference type="EMBL" id="KZN02597.1"/>
    </source>
</evidence>
<protein>
    <submittedName>
        <fullName evidence="2">Uncharacterized protein</fullName>
    </submittedName>
</protein>
<proteinExistence type="predicted"/>
<dbReference type="PANTHER" id="PTHR35735">
    <property type="entry name" value="PROTEIN NIM1-INTERACTING 2"/>
    <property type="match status" value="1"/>
</dbReference>
<dbReference type="Proteomes" id="UP000077755">
    <property type="component" value="Chromosome 3"/>
</dbReference>
<dbReference type="Gramene" id="KZN02597">
    <property type="protein sequence ID" value="KZN02597"/>
    <property type="gene ID" value="DCAR_011351"/>
</dbReference>
<keyword evidence="4" id="KW-1185">Reference proteome</keyword>
<dbReference type="AlphaFoldDB" id="A0A161Y0E3"/>